<feature type="domain" description="GST C-terminal" evidence="21">
    <location>
        <begin position="173"/>
        <end position="325"/>
    </location>
</feature>
<evidence type="ECO:0000259" key="20">
    <source>
        <dbReference type="PROSITE" id="PS50404"/>
    </source>
</evidence>
<evidence type="ECO:0000256" key="1">
    <source>
        <dbReference type="ARBA" id="ARBA00004374"/>
    </source>
</evidence>
<dbReference type="OrthoDB" id="249703at2759"/>
<keyword evidence="8" id="KW-1000">Mitochondrion outer membrane</keyword>
<name>V9KVR2_CALMI</name>
<evidence type="ECO:0000313" key="22">
    <source>
        <dbReference type="EMBL" id="AFP02746.1"/>
    </source>
</evidence>
<dbReference type="PANTHER" id="PTHR44188:SF3">
    <property type="entry name" value="GANGLIOSIDE-INDUCED DIFFERENTIATION-ASSOCIATED PROTEIN 1"/>
    <property type="match status" value="1"/>
</dbReference>
<evidence type="ECO:0000256" key="8">
    <source>
        <dbReference type="ARBA" id="ARBA00022787"/>
    </source>
</evidence>
<keyword evidence="5" id="KW-0963">Cytoplasm</keyword>
<dbReference type="RefSeq" id="XP_007885195.1">
    <property type="nucleotide sequence ID" value="XM_007887004.2"/>
</dbReference>
<dbReference type="PROSITE" id="PS50404">
    <property type="entry name" value="GST_NTER"/>
    <property type="match status" value="1"/>
</dbReference>
<keyword evidence="24" id="KW-1185">Reference proteome</keyword>
<evidence type="ECO:0000256" key="12">
    <source>
        <dbReference type="ARBA" id="ARBA00023054"/>
    </source>
</evidence>
<proteinExistence type="evidence at transcript level"/>
<keyword evidence="13" id="KW-0496">Mitochondrion</keyword>
<dbReference type="Pfam" id="PF13417">
    <property type="entry name" value="GST_N_3"/>
    <property type="match status" value="1"/>
</dbReference>
<evidence type="ECO:0000256" key="10">
    <source>
        <dbReference type="ARBA" id="ARBA00022989"/>
    </source>
</evidence>
<dbReference type="EMBL" id="JW870228">
    <property type="protein sequence ID" value="AFP02746.1"/>
    <property type="molecule type" value="mRNA"/>
</dbReference>
<evidence type="ECO:0000256" key="9">
    <source>
        <dbReference type="ARBA" id="ARBA00022843"/>
    </source>
</evidence>
<organism evidence="22">
    <name type="scientific">Callorhinchus milii</name>
    <name type="common">Ghost shark</name>
    <dbReference type="NCBI Taxonomy" id="7868"/>
    <lineage>
        <taxon>Eukaryota</taxon>
        <taxon>Metazoa</taxon>
        <taxon>Chordata</taxon>
        <taxon>Craniata</taxon>
        <taxon>Vertebrata</taxon>
        <taxon>Chondrichthyes</taxon>
        <taxon>Holocephali</taxon>
        <taxon>Chimaeriformes</taxon>
        <taxon>Callorhinchidae</taxon>
        <taxon>Callorhinchus</taxon>
    </lineage>
</organism>
<evidence type="ECO:0000256" key="4">
    <source>
        <dbReference type="ARBA" id="ARBA00011738"/>
    </source>
</evidence>
<comment type="subcellular location">
    <subcellularLocation>
        <location evidence="2">Cytoplasm</location>
    </subcellularLocation>
    <subcellularLocation>
        <location evidence="1">Mitochondrion outer membrane</location>
        <topology evidence="1">Multi-pass membrane protein</topology>
    </subcellularLocation>
</comment>
<dbReference type="SFLD" id="SFLDS00019">
    <property type="entry name" value="Glutathione_Transferase_(cytos"/>
    <property type="match status" value="1"/>
</dbReference>
<dbReference type="GeneTree" id="ENSGT00940000159124"/>
<evidence type="ECO:0000259" key="21">
    <source>
        <dbReference type="PROSITE" id="PS50405"/>
    </source>
</evidence>
<dbReference type="AlphaFoldDB" id="V9KVR2"/>
<dbReference type="InterPro" id="IPR010987">
    <property type="entry name" value="Glutathione-S-Trfase_C-like"/>
</dbReference>
<reference evidence="23" key="4">
    <citation type="submission" date="2025-05" db="UniProtKB">
        <authorList>
            <consortium name="Ensembl"/>
        </authorList>
    </citation>
    <scope>IDENTIFICATION</scope>
</reference>
<dbReference type="FunFam" id="3.40.30.10:FF:000113">
    <property type="entry name" value="ganglioside-induced differentiation-associated protein 1 isoform X1"/>
    <property type="match status" value="1"/>
</dbReference>
<evidence type="ECO:0000256" key="2">
    <source>
        <dbReference type="ARBA" id="ARBA00004496"/>
    </source>
</evidence>
<dbReference type="STRING" id="7868.ENSCMIP00000004269"/>
<reference evidence="24" key="1">
    <citation type="journal article" date="2006" name="Science">
        <title>Ancient noncoding elements conserved in the human genome.</title>
        <authorList>
            <person name="Venkatesh B."/>
            <person name="Kirkness E.F."/>
            <person name="Loh Y.H."/>
            <person name="Halpern A.L."/>
            <person name="Lee A.P."/>
            <person name="Johnson J."/>
            <person name="Dandona N."/>
            <person name="Viswanathan L.D."/>
            <person name="Tay A."/>
            <person name="Venter J.C."/>
            <person name="Strausberg R.L."/>
            <person name="Brenner S."/>
        </authorList>
    </citation>
    <scope>NUCLEOTIDE SEQUENCE [LARGE SCALE GENOMIC DNA]</scope>
</reference>
<dbReference type="SFLD" id="SFLDG00358">
    <property type="entry name" value="Main_(cytGST)"/>
    <property type="match status" value="1"/>
</dbReference>
<evidence type="ECO:0000256" key="7">
    <source>
        <dbReference type="ARBA" id="ARBA00022692"/>
    </source>
</evidence>
<keyword evidence="7 19" id="KW-0812">Transmembrane</keyword>
<keyword evidence="11" id="KW-0007">Acetylation</keyword>
<dbReference type="Gene3D" id="1.20.1050.10">
    <property type="match status" value="1"/>
</dbReference>
<keyword evidence="14 19" id="KW-0472">Membrane</keyword>
<feature type="coiled-coil region" evidence="17">
    <location>
        <begin position="173"/>
        <end position="245"/>
    </location>
</feature>
<dbReference type="Ensembl" id="ENSCMIT00000004430.1">
    <property type="protein sequence ID" value="ENSCMIP00000004269.1"/>
    <property type="gene ID" value="ENSCMIG00000002543.1"/>
</dbReference>
<evidence type="ECO:0000256" key="5">
    <source>
        <dbReference type="ARBA" id="ARBA00022490"/>
    </source>
</evidence>
<dbReference type="SUPFAM" id="SSF52833">
    <property type="entry name" value="Thioredoxin-like"/>
    <property type="match status" value="1"/>
</dbReference>
<dbReference type="InterPro" id="IPR036249">
    <property type="entry name" value="Thioredoxin-like_sf"/>
</dbReference>
<accession>V9KVR2</accession>
<evidence type="ECO:0000313" key="23">
    <source>
        <dbReference type="Ensembl" id="ENSCMIP00000004269.1"/>
    </source>
</evidence>
<keyword evidence="6" id="KW-1017">Isopeptide bond</keyword>
<dbReference type="GO" id="GO:0006626">
    <property type="term" value="P:protein targeting to mitochondrion"/>
    <property type="evidence" value="ECO:0007669"/>
    <property type="project" value="TreeGrafter"/>
</dbReference>
<feature type="region of interest" description="Disordered" evidence="18">
    <location>
        <begin position="1"/>
        <end position="27"/>
    </location>
</feature>
<reference evidence="24" key="2">
    <citation type="journal article" date="2007" name="PLoS Biol.">
        <title>Survey sequencing and comparative analysis of the elephant shark (Callorhinchus milii) genome.</title>
        <authorList>
            <person name="Venkatesh B."/>
            <person name="Kirkness E.F."/>
            <person name="Loh Y.H."/>
            <person name="Halpern A.L."/>
            <person name="Lee A.P."/>
            <person name="Johnson J."/>
            <person name="Dandona N."/>
            <person name="Viswanathan L.D."/>
            <person name="Tay A."/>
            <person name="Venter J.C."/>
            <person name="Strausberg R.L."/>
            <person name="Brenner S."/>
        </authorList>
    </citation>
    <scope>NUCLEOTIDE SEQUENCE [LARGE SCALE GENOMIC DNA]</scope>
</reference>
<comment type="function">
    <text evidence="15">Regulates the mitochondrial network by promoting mitochondrial fission.</text>
</comment>
<dbReference type="CTD" id="54332"/>
<comment type="subunit">
    <text evidence="4">Homodimer.</text>
</comment>
<dbReference type="SUPFAM" id="SSF47616">
    <property type="entry name" value="GST C-terminal domain-like"/>
    <property type="match status" value="1"/>
</dbReference>
<gene>
    <name evidence="23" type="primary">gdap1</name>
</gene>
<dbReference type="PROSITE" id="PS50405">
    <property type="entry name" value="GST_CTER"/>
    <property type="match status" value="1"/>
</dbReference>
<keyword evidence="12 17" id="KW-0175">Coiled coil</keyword>
<evidence type="ECO:0000256" key="17">
    <source>
        <dbReference type="SAM" id="Coils"/>
    </source>
</evidence>
<comment type="similarity">
    <text evidence="3">Belongs to the GST superfamily.</text>
</comment>
<dbReference type="GO" id="GO:0000266">
    <property type="term" value="P:mitochondrial fission"/>
    <property type="evidence" value="ECO:0007669"/>
    <property type="project" value="TreeGrafter"/>
</dbReference>
<evidence type="ECO:0000256" key="16">
    <source>
        <dbReference type="ARBA" id="ARBA00071666"/>
    </source>
</evidence>
<evidence type="ECO:0000256" key="14">
    <source>
        <dbReference type="ARBA" id="ARBA00023136"/>
    </source>
</evidence>
<evidence type="ECO:0000256" key="3">
    <source>
        <dbReference type="ARBA" id="ARBA00007409"/>
    </source>
</evidence>
<reference evidence="22 24" key="3">
    <citation type="journal article" date="2014" name="Nature">
        <title>Elephant shark genome provides unique insights into gnathostome evolution.</title>
        <authorList>
            <consortium name="International Elephant Shark Genome Sequencing Consortium"/>
            <person name="Venkatesh B."/>
            <person name="Lee A.P."/>
            <person name="Ravi V."/>
            <person name="Maurya A.K."/>
            <person name="Lian M.M."/>
            <person name="Swann J.B."/>
            <person name="Ohta Y."/>
            <person name="Flajnik M.F."/>
            <person name="Sutoh Y."/>
            <person name="Kasahara M."/>
            <person name="Hoon S."/>
            <person name="Gangu V."/>
            <person name="Roy S.W."/>
            <person name="Irimia M."/>
            <person name="Korzh V."/>
            <person name="Kondrychyn I."/>
            <person name="Lim Z.W."/>
            <person name="Tay B.H."/>
            <person name="Tohari S."/>
            <person name="Kong K.W."/>
            <person name="Ho S."/>
            <person name="Lorente-Galdos B."/>
            <person name="Quilez J."/>
            <person name="Marques-Bonet T."/>
            <person name="Raney B.J."/>
            <person name="Ingham P.W."/>
            <person name="Tay A."/>
            <person name="Hillier L.W."/>
            <person name="Minx P."/>
            <person name="Boehm T."/>
            <person name="Wilson R.K."/>
            <person name="Brenner S."/>
            <person name="Warren W.C."/>
        </authorList>
    </citation>
    <scope>NUCLEOTIDE SEQUENCE</scope>
    <source>
        <tissue evidence="22">Brain</tissue>
    </source>
</reference>
<dbReference type="InterPro" id="IPR004045">
    <property type="entry name" value="Glutathione_S-Trfase_N"/>
</dbReference>
<feature type="domain" description="GST N-terminal" evidence="20">
    <location>
        <begin position="40"/>
        <end position="121"/>
    </location>
</feature>
<keyword evidence="10 19" id="KW-1133">Transmembrane helix</keyword>
<dbReference type="Gene3D" id="3.40.30.10">
    <property type="entry name" value="Glutaredoxin"/>
    <property type="match status" value="1"/>
</dbReference>
<dbReference type="FunFam" id="1.20.1050.10:FF:000022">
    <property type="entry name" value="ganglioside-induced differentiation-associated protein 1 isoform X1"/>
    <property type="match status" value="1"/>
</dbReference>
<dbReference type="Proteomes" id="UP000314986">
    <property type="component" value="Unassembled WGS sequence"/>
</dbReference>
<keyword evidence="9" id="KW-0832">Ubl conjugation</keyword>
<dbReference type="Pfam" id="PF13410">
    <property type="entry name" value="GST_C_2"/>
    <property type="match status" value="1"/>
</dbReference>
<evidence type="ECO:0000313" key="24">
    <source>
        <dbReference type="Proteomes" id="UP000314986"/>
    </source>
</evidence>
<protein>
    <recommendedName>
        <fullName evidence="16">Ganglioside-induced differentiation-associated protein 1</fullName>
    </recommendedName>
</protein>
<dbReference type="PANTHER" id="PTHR44188">
    <property type="entry name" value="GDAP1, ISOFORM A"/>
    <property type="match status" value="1"/>
</dbReference>
<sequence length="361" mass="41417">MATANGNPDSDGKSTDTTELLSPEQDDKSLQAAKIPQTHNKMVLYHWSQSFCSQKVRLVIAEKGLKCEEYDVNLPLSEHNEPWFMHLNPTGEVPVLSHTDKIICESTQIIDYLEKTFVDANIPKLIPDEGSLYYPRVQHYRELLDSLPMDAYTHGCILHPELTMGSLIPAYATTRIRSQIENTESELKKLAEEHPELREAYLTKQKQIKSKIRDHDNVKYLKKILTELENVLDQVETELQRRIEETPEEGHQPWLCGEFFSLADVSLAVTVHRLKFLGLARRYWGNGRRPNLESYYERVLQRKTFRRVLGNVNNILLSAVLPTAFRVAKKRAPSFLGATFMVGLLGGIGYFAFLYLKKRLS</sequence>
<dbReference type="GO" id="GO:0008053">
    <property type="term" value="P:mitochondrial fusion"/>
    <property type="evidence" value="ECO:0007669"/>
    <property type="project" value="TreeGrafter"/>
</dbReference>
<dbReference type="GO" id="GO:0005741">
    <property type="term" value="C:mitochondrial outer membrane"/>
    <property type="evidence" value="ECO:0007669"/>
    <property type="project" value="UniProtKB-SubCell"/>
</dbReference>
<evidence type="ECO:0000256" key="13">
    <source>
        <dbReference type="ARBA" id="ARBA00023128"/>
    </source>
</evidence>
<feature type="transmembrane region" description="Helical" evidence="19">
    <location>
        <begin position="334"/>
        <end position="356"/>
    </location>
</feature>
<evidence type="ECO:0000256" key="15">
    <source>
        <dbReference type="ARBA" id="ARBA00059649"/>
    </source>
</evidence>
<dbReference type="OMA" id="LHCEEYD"/>
<evidence type="ECO:0000256" key="18">
    <source>
        <dbReference type="SAM" id="MobiDB-lite"/>
    </source>
</evidence>
<dbReference type="InterPro" id="IPR036282">
    <property type="entry name" value="Glutathione-S-Trfase_C_sf"/>
</dbReference>
<dbReference type="InterPro" id="IPR040079">
    <property type="entry name" value="Glutathione_S-Trfase"/>
</dbReference>
<evidence type="ECO:0000256" key="11">
    <source>
        <dbReference type="ARBA" id="ARBA00022990"/>
    </source>
</evidence>
<evidence type="ECO:0000256" key="19">
    <source>
        <dbReference type="SAM" id="Phobius"/>
    </source>
</evidence>
<dbReference type="GeneID" id="103174576"/>
<evidence type="ECO:0000256" key="6">
    <source>
        <dbReference type="ARBA" id="ARBA00022499"/>
    </source>
</evidence>